<gene>
    <name evidence="1" type="ORF">SPARVUS_LOCUS4120720</name>
</gene>
<accession>A0ABN9C1Q7</accession>
<reference evidence="1" key="1">
    <citation type="submission" date="2023-05" db="EMBL/GenBank/DDBJ databases">
        <authorList>
            <person name="Stuckert A."/>
        </authorList>
    </citation>
    <scope>NUCLEOTIDE SEQUENCE</scope>
</reference>
<dbReference type="EMBL" id="CATNWA010007383">
    <property type="protein sequence ID" value="CAI9553946.1"/>
    <property type="molecule type" value="Genomic_DNA"/>
</dbReference>
<organism evidence="1 2">
    <name type="scientific">Staurois parvus</name>
    <dbReference type="NCBI Taxonomy" id="386267"/>
    <lineage>
        <taxon>Eukaryota</taxon>
        <taxon>Metazoa</taxon>
        <taxon>Chordata</taxon>
        <taxon>Craniata</taxon>
        <taxon>Vertebrata</taxon>
        <taxon>Euteleostomi</taxon>
        <taxon>Amphibia</taxon>
        <taxon>Batrachia</taxon>
        <taxon>Anura</taxon>
        <taxon>Neobatrachia</taxon>
        <taxon>Ranoidea</taxon>
        <taxon>Ranidae</taxon>
        <taxon>Staurois</taxon>
    </lineage>
</organism>
<keyword evidence="2" id="KW-1185">Reference proteome</keyword>
<dbReference type="Proteomes" id="UP001162483">
    <property type="component" value="Unassembled WGS sequence"/>
</dbReference>
<evidence type="ECO:0000313" key="1">
    <source>
        <dbReference type="EMBL" id="CAI9553946.1"/>
    </source>
</evidence>
<sequence length="48" mass="5260">MSNNCPKLVYKPAGGTSRLSSYTKPQVFILHHNNLLADSVLTTNDIIS</sequence>
<protein>
    <submittedName>
        <fullName evidence="1">Uncharacterized protein</fullName>
    </submittedName>
</protein>
<evidence type="ECO:0000313" key="2">
    <source>
        <dbReference type="Proteomes" id="UP001162483"/>
    </source>
</evidence>
<proteinExistence type="predicted"/>
<name>A0ABN9C1Q7_9NEOB</name>
<comment type="caution">
    <text evidence="1">The sequence shown here is derived from an EMBL/GenBank/DDBJ whole genome shotgun (WGS) entry which is preliminary data.</text>
</comment>